<comment type="pathway">
    <text evidence="3 4">Cofactor biosynthesis; coenzyme A biosynthesis; CoA from (R)-pantothenate: step 2/5.</text>
</comment>
<dbReference type="Proteomes" id="UP000886851">
    <property type="component" value="Unassembled WGS sequence"/>
</dbReference>
<comment type="similarity">
    <text evidence="3 4">In the N-terminal section; belongs to the HFCD (homo-oligomeric flavin containing Cys decarboxylase) superfamily.</text>
</comment>
<comment type="caution">
    <text evidence="3">Lacks conserved residue(s) required for the propagation of feature annotation.</text>
</comment>
<comment type="function">
    <text evidence="4">Catalyzes two steps in the biosynthesis of coenzyme A. In the first step cysteine is conjugated to 4'-phosphopantothenate to form 4-phosphopantothenoylcysteine, in the latter compound is decarboxylated to form 4'-phosphopantotheine.</text>
</comment>
<evidence type="ECO:0000256" key="3">
    <source>
        <dbReference type="HAMAP-Rule" id="MF_02225"/>
    </source>
</evidence>
<dbReference type="HAMAP" id="MF_02225">
    <property type="entry name" value="CoaBC"/>
    <property type="match status" value="1"/>
</dbReference>
<evidence type="ECO:0000313" key="7">
    <source>
        <dbReference type="EMBL" id="HIY87429.1"/>
    </source>
</evidence>
<keyword evidence="1 3" id="KW-0210">Decarboxylase</keyword>
<dbReference type="PANTHER" id="PTHR14359:SF6">
    <property type="entry name" value="PHOSPHOPANTOTHENOYLCYSTEINE DECARBOXYLASE"/>
    <property type="match status" value="1"/>
</dbReference>
<dbReference type="GO" id="GO:0015937">
    <property type="term" value="P:coenzyme A biosynthetic process"/>
    <property type="evidence" value="ECO:0007669"/>
    <property type="project" value="UniProtKB-UniRule"/>
</dbReference>
<evidence type="ECO:0000259" key="6">
    <source>
        <dbReference type="Pfam" id="PF04127"/>
    </source>
</evidence>
<keyword evidence="3" id="KW-0460">Magnesium</keyword>
<dbReference type="InterPro" id="IPR007085">
    <property type="entry name" value="DNA/pantothenate-metab_flavo_C"/>
</dbReference>
<reference evidence="7" key="2">
    <citation type="submission" date="2021-04" db="EMBL/GenBank/DDBJ databases">
        <authorList>
            <person name="Gilroy R."/>
        </authorList>
    </citation>
    <scope>NUCLEOTIDE SEQUENCE</scope>
    <source>
        <strain evidence="7">Gambia2-208</strain>
    </source>
</reference>
<dbReference type="Gene3D" id="3.40.50.1950">
    <property type="entry name" value="Flavin prenyltransferase-like"/>
    <property type="match status" value="1"/>
</dbReference>
<evidence type="ECO:0000256" key="4">
    <source>
        <dbReference type="RuleBase" id="RU364078"/>
    </source>
</evidence>
<dbReference type="GO" id="GO:0004633">
    <property type="term" value="F:phosphopantothenoylcysteine decarboxylase activity"/>
    <property type="evidence" value="ECO:0007669"/>
    <property type="project" value="UniProtKB-UniRule"/>
</dbReference>
<feature type="domain" description="Flavoprotein" evidence="5">
    <location>
        <begin position="8"/>
        <end position="176"/>
    </location>
</feature>
<dbReference type="PANTHER" id="PTHR14359">
    <property type="entry name" value="HOMO-OLIGOMERIC FLAVIN CONTAINING CYS DECARBOXYLASE FAMILY"/>
    <property type="match status" value="1"/>
</dbReference>
<dbReference type="EMBL" id="DXCV01000017">
    <property type="protein sequence ID" value="HIY87429.1"/>
    <property type="molecule type" value="Genomic_DNA"/>
</dbReference>
<dbReference type="InterPro" id="IPR035929">
    <property type="entry name" value="CoaB-like_sf"/>
</dbReference>
<comment type="pathway">
    <text evidence="3 4">Cofactor biosynthesis; coenzyme A biosynthesis; CoA from (R)-pantothenate: step 3/5.</text>
</comment>
<protein>
    <recommendedName>
        <fullName evidence="3">Coenzyme A biosynthesis bifunctional protein CoaBC</fullName>
    </recommendedName>
    <alternativeName>
        <fullName evidence="3">DNA/pantothenate metabolism flavoprotein</fullName>
    </alternativeName>
    <alternativeName>
        <fullName evidence="3">Phosphopantothenoylcysteine synthetase/decarboxylase</fullName>
        <shortName evidence="3">PPCS-PPCDC</shortName>
    </alternativeName>
    <domain>
        <recommendedName>
            <fullName evidence="3">Phosphopantothenoylcysteine decarboxylase</fullName>
            <shortName evidence="3">PPC decarboxylase</shortName>
            <shortName evidence="3">PPC-DC</shortName>
            <ecNumber evidence="3">4.1.1.36</ecNumber>
        </recommendedName>
        <alternativeName>
            <fullName evidence="3">CoaC</fullName>
        </alternativeName>
    </domain>
    <domain>
        <recommendedName>
            <fullName evidence="3">Phosphopantothenate--cysteine ligase</fullName>
            <ecNumber evidence="3">6.3.2.5</ecNumber>
        </recommendedName>
        <alternativeName>
            <fullName evidence="3">CoaB</fullName>
        </alternativeName>
        <alternativeName>
            <fullName evidence="3">Phosphopantothenoylcysteine synthetase</fullName>
            <shortName evidence="3">PPC synthetase</shortName>
            <shortName evidence="3">PPC-S</shortName>
        </alternativeName>
    </domain>
</protein>
<comment type="catalytic activity">
    <reaction evidence="3 4">
        <text>(R)-4'-phosphopantothenate + L-cysteine + CTP = N-[(R)-4-phosphopantothenoyl]-L-cysteine + CMP + diphosphate + H(+)</text>
        <dbReference type="Rhea" id="RHEA:19397"/>
        <dbReference type="ChEBI" id="CHEBI:10986"/>
        <dbReference type="ChEBI" id="CHEBI:15378"/>
        <dbReference type="ChEBI" id="CHEBI:33019"/>
        <dbReference type="ChEBI" id="CHEBI:35235"/>
        <dbReference type="ChEBI" id="CHEBI:37563"/>
        <dbReference type="ChEBI" id="CHEBI:59458"/>
        <dbReference type="ChEBI" id="CHEBI:60377"/>
        <dbReference type="EC" id="6.3.2.5"/>
    </reaction>
</comment>
<feature type="region of interest" description="Phosphopantothenate--cysteine ligase" evidence="3">
    <location>
        <begin position="194"/>
        <end position="407"/>
    </location>
</feature>
<comment type="similarity">
    <text evidence="3 4">In the C-terminal section; belongs to the PPC synthetase family.</text>
</comment>
<sequence>MANVLKGKKFVLGITGSIAAYKACLLIRGLVKRGAEVQVVITPAGKEFITPITLSALTSKPVISDFFAQRDGTWHSHVDLGLWADAMLIAPATASTIGKMAHGIADNMLVTTYLSMKAPVFIAPAMDLDMYAHPSTQANLDTLRSYGNRIIEPATGELASHLTGKGRMEEPENIILQLETYFAGTEGDLTGKTILITAGPTYEKIDPVRFIGNYSSGKMGLSLAEECASRGANVILVSGPIQRQPRFPMYRHIHVESASDMYEAAIAAFPEADAAILTAAVADYTPAHTATEKIKRERTGEMLLPLKPTQDIAAKLGEMKRQSATRKILVGFALETTHEVENAEEKLARKNLDFIVLNSLNDAGAGFQHDTNKISLIDREGKEDFPLKPKTEVATDIVNRLAKLLQF</sequence>
<dbReference type="Pfam" id="PF02441">
    <property type="entry name" value="Flavoprotein"/>
    <property type="match status" value="1"/>
</dbReference>
<comment type="cofactor">
    <cofactor evidence="3">
        <name>Mg(2+)</name>
        <dbReference type="ChEBI" id="CHEBI:18420"/>
    </cofactor>
</comment>
<evidence type="ECO:0000259" key="5">
    <source>
        <dbReference type="Pfam" id="PF02441"/>
    </source>
</evidence>
<dbReference type="InterPro" id="IPR003382">
    <property type="entry name" value="Flavoprotein"/>
</dbReference>
<dbReference type="EC" id="6.3.2.5" evidence="3"/>
<dbReference type="GO" id="GO:0010181">
    <property type="term" value="F:FMN binding"/>
    <property type="evidence" value="ECO:0007669"/>
    <property type="project" value="UniProtKB-UniRule"/>
</dbReference>
<organism evidence="7 8">
    <name type="scientific">Candidatus Bacteroides pullicola</name>
    <dbReference type="NCBI Taxonomy" id="2838475"/>
    <lineage>
        <taxon>Bacteria</taxon>
        <taxon>Pseudomonadati</taxon>
        <taxon>Bacteroidota</taxon>
        <taxon>Bacteroidia</taxon>
        <taxon>Bacteroidales</taxon>
        <taxon>Bacteroidaceae</taxon>
        <taxon>Bacteroides</taxon>
    </lineage>
</organism>
<dbReference type="AlphaFoldDB" id="A0A9D2CKB1"/>
<feature type="binding site" evidence="3">
    <location>
        <position position="293"/>
    </location>
    <ligand>
        <name>CTP</name>
        <dbReference type="ChEBI" id="CHEBI:37563"/>
    </ligand>
</feature>
<comment type="caution">
    <text evidence="7">The sequence shown here is derived from an EMBL/GenBank/DDBJ whole genome shotgun (WGS) entry which is preliminary data.</text>
</comment>
<dbReference type="SUPFAM" id="SSF52507">
    <property type="entry name" value="Homo-oligomeric flavin-containing Cys decarboxylases, HFCD"/>
    <property type="match status" value="1"/>
</dbReference>
<dbReference type="GO" id="GO:0071513">
    <property type="term" value="C:phosphopantothenoylcysteine decarboxylase complex"/>
    <property type="evidence" value="ECO:0007669"/>
    <property type="project" value="TreeGrafter"/>
</dbReference>
<dbReference type="EC" id="4.1.1.36" evidence="3"/>
<keyword evidence="3" id="KW-0511">Multifunctional enzyme</keyword>
<keyword evidence="3 4" id="KW-0288">FMN</keyword>
<dbReference type="SUPFAM" id="SSF102645">
    <property type="entry name" value="CoaB-like"/>
    <property type="match status" value="1"/>
</dbReference>
<dbReference type="InterPro" id="IPR036551">
    <property type="entry name" value="Flavin_trans-like"/>
</dbReference>
<evidence type="ECO:0000256" key="1">
    <source>
        <dbReference type="ARBA" id="ARBA00022793"/>
    </source>
</evidence>
<name>A0A9D2CKB1_9BACE</name>
<feature type="binding site" evidence="3">
    <location>
        <position position="346"/>
    </location>
    <ligand>
        <name>CTP</name>
        <dbReference type="ChEBI" id="CHEBI:37563"/>
    </ligand>
</feature>
<dbReference type="Gene3D" id="3.40.50.10300">
    <property type="entry name" value="CoaB-like"/>
    <property type="match status" value="1"/>
</dbReference>
<dbReference type="InterPro" id="IPR005252">
    <property type="entry name" value="CoaBC"/>
</dbReference>
<feature type="binding site" evidence="3">
    <location>
        <position position="332"/>
    </location>
    <ligand>
        <name>CTP</name>
        <dbReference type="ChEBI" id="CHEBI:37563"/>
    </ligand>
</feature>
<comment type="function">
    <text evidence="3">Catalyzes two sequential steps in the biosynthesis of coenzyme A. In the first step cysteine is conjugated to 4'-phosphopantothenate to form 4-phosphopantothenoylcysteine. In the second step the latter compound is decarboxylated to form 4'-phosphopantotheine.</text>
</comment>
<reference evidence="7" key="1">
    <citation type="journal article" date="2021" name="PeerJ">
        <title>Extensive microbial diversity within the chicken gut microbiome revealed by metagenomics and culture.</title>
        <authorList>
            <person name="Gilroy R."/>
            <person name="Ravi A."/>
            <person name="Getino M."/>
            <person name="Pursley I."/>
            <person name="Horton D.L."/>
            <person name="Alikhan N.F."/>
            <person name="Baker D."/>
            <person name="Gharbi K."/>
            <person name="Hall N."/>
            <person name="Watson M."/>
            <person name="Adriaenssens E.M."/>
            <person name="Foster-Nyarko E."/>
            <person name="Jarju S."/>
            <person name="Secka A."/>
            <person name="Antonio M."/>
            <person name="Oren A."/>
            <person name="Chaudhuri R.R."/>
            <person name="La Ragione R."/>
            <person name="Hildebrand F."/>
            <person name="Pallen M.J."/>
        </authorList>
    </citation>
    <scope>NUCLEOTIDE SEQUENCE</scope>
    <source>
        <strain evidence="7">Gambia2-208</strain>
    </source>
</reference>
<proteinExistence type="inferred from homology"/>
<evidence type="ECO:0000256" key="2">
    <source>
        <dbReference type="ARBA" id="ARBA00023239"/>
    </source>
</evidence>
<keyword evidence="2 3" id="KW-0456">Lyase</keyword>
<feature type="region of interest" description="Phosphopantothenoylcysteine decarboxylase" evidence="3">
    <location>
        <begin position="1"/>
        <end position="193"/>
    </location>
</feature>
<keyword evidence="3" id="KW-0479">Metal-binding</keyword>
<feature type="binding site" evidence="3">
    <location>
        <position position="350"/>
    </location>
    <ligand>
        <name>CTP</name>
        <dbReference type="ChEBI" id="CHEBI:37563"/>
    </ligand>
</feature>
<dbReference type="GO" id="GO:0046872">
    <property type="term" value="F:metal ion binding"/>
    <property type="evidence" value="ECO:0007669"/>
    <property type="project" value="UniProtKB-KW"/>
</dbReference>
<feature type="domain" description="DNA/pantothenate metabolism flavoprotein C-terminal" evidence="6">
    <location>
        <begin position="189"/>
        <end position="403"/>
    </location>
</feature>
<dbReference type="NCBIfam" id="TIGR00521">
    <property type="entry name" value="coaBC_dfp"/>
    <property type="match status" value="1"/>
</dbReference>
<accession>A0A9D2CKB1</accession>
<gene>
    <name evidence="3 7" type="primary">coaBC</name>
    <name evidence="7" type="ORF">H9824_01835</name>
</gene>
<feature type="binding site" evidence="3">
    <location>
        <position position="283"/>
    </location>
    <ligand>
        <name>CTP</name>
        <dbReference type="ChEBI" id="CHEBI:37563"/>
    </ligand>
</feature>
<comment type="catalytic activity">
    <reaction evidence="3 4">
        <text>N-[(R)-4-phosphopantothenoyl]-L-cysteine + H(+) = (R)-4'-phosphopantetheine + CO2</text>
        <dbReference type="Rhea" id="RHEA:16793"/>
        <dbReference type="ChEBI" id="CHEBI:15378"/>
        <dbReference type="ChEBI" id="CHEBI:16526"/>
        <dbReference type="ChEBI" id="CHEBI:59458"/>
        <dbReference type="ChEBI" id="CHEBI:61723"/>
        <dbReference type="EC" id="4.1.1.36"/>
    </reaction>
</comment>
<comment type="cofactor">
    <cofactor evidence="3">
        <name>FMN</name>
        <dbReference type="ChEBI" id="CHEBI:58210"/>
    </cofactor>
    <text evidence="3">Binds 1 FMN per subunit.</text>
</comment>
<keyword evidence="3 4" id="KW-0285">Flavoprotein</keyword>
<dbReference type="GO" id="GO:0015941">
    <property type="term" value="P:pantothenate catabolic process"/>
    <property type="evidence" value="ECO:0007669"/>
    <property type="project" value="InterPro"/>
</dbReference>
<dbReference type="Pfam" id="PF04127">
    <property type="entry name" value="DFP"/>
    <property type="match status" value="1"/>
</dbReference>
<evidence type="ECO:0000313" key="8">
    <source>
        <dbReference type="Proteomes" id="UP000886851"/>
    </source>
</evidence>
<keyword evidence="3 4" id="KW-0436">Ligase</keyword>
<dbReference type="GO" id="GO:0004632">
    <property type="term" value="F:phosphopantothenate--cysteine ligase activity"/>
    <property type="evidence" value="ECO:0007669"/>
    <property type="project" value="UniProtKB-UniRule"/>
</dbReference>